<protein>
    <submittedName>
        <fullName evidence="5">3',5'-cyclic adenosine monophosphate phosphodiesterase CpdA</fullName>
        <ecNumber evidence="5">3.1.4.17</ecNumber>
    </submittedName>
</protein>
<comment type="similarity">
    <text evidence="4">Belongs to the cyclic nucleotide phosphodiesterase class-III family.</text>
</comment>
<organism evidence="5 6">
    <name type="scientific">Actinoalloteichus hoggarensis</name>
    <dbReference type="NCBI Taxonomy" id="1470176"/>
    <lineage>
        <taxon>Bacteria</taxon>
        <taxon>Bacillati</taxon>
        <taxon>Actinomycetota</taxon>
        <taxon>Actinomycetes</taxon>
        <taxon>Pseudonocardiales</taxon>
        <taxon>Pseudonocardiaceae</taxon>
        <taxon>Actinoalloteichus</taxon>
    </lineage>
</organism>
<evidence type="ECO:0000313" key="6">
    <source>
        <dbReference type="Proteomes" id="UP000204221"/>
    </source>
</evidence>
<proteinExistence type="inferred from homology"/>
<dbReference type="InterPro" id="IPR050884">
    <property type="entry name" value="CNP_phosphodiesterase-III"/>
</dbReference>
<dbReference type="Pfam" id="PF00149">
    <property type="entry name" value="Metallophos"/>
    <property type="match status" value="1"/>
</dbReference>
<dbReference type="OrthoDB" id="5241795at2"/>
<evidence type="ECO:0000256" key="2">
    <source>
        <dbReference type="ARBA" id="ARBA00022801"/>
    </source>
</evidence>
<evidence type="ECO:0000256" key="1">
    <source>
        <dbReference type="ARBA" id="ARBA00022723"/>
    </source>
</evidence>
<keyword evidence="3" id="KW-0408">Iron</keyword>
<evidence type="ECO:0000256" key="4">
    <source>
        <dbReference type="ARBA" id="ARBA00025742"/>
    </source>
</evidence>
<dbReference type="InterPro" id="IPR029052">
    <property type="entry name" value="Metallo-depent_PP-like"/>
</dbReference>
<dbReference type="InterPro" id="IPR004843">
    <property type="entry name" value="Calcineurin-like_PHP"/>
</dbReference>
<dbReference type="SUPFAM" id="SSF56300">
    <property type="entry name" value="Metallo-dependent phosphatases"/>
    <property type="match status" value="1"/>
</dbReference>
<dbReference type="GO" id="GO:0046872">
    <property type="term" value="F:metal ion binding"/>
    <property type="evidence" value="ECO:0007669"/>
    <property type="project" value="UniProtKB-KW"/>
</dbReference>
<dbReference type="Proteomes" id="UP000204221">
    <property type="component" value="Chromosome"/>
</dbReference>
<keyword evidence="6" id="KW-1185">Reference proteome</keyword>
<dbReference type="AlphaFoldDB" id="A0A221W7B4"/>
<evidence type="ECO:0000313" key="5">
    <source>
        <dbReference type="EMBL" id="ASO21765.1"/>
    </source>
</evidence>
<dbReference type="RefSeq" id="WP_093942853.1">
    <property type="nucleotide sequence ID" value="NZ_CP022521.1"/>
</dbReference>
<accession>A0A221W7B4</accession>
<keyword evidence="2 5" id="KW-0378">Hydrolase</keyword>
<evidence type="ECO:0000256" key="3">
    <source>
        <dbReference type="ARBA" id="ARBA00023004"/>
    </source>
</evidence>
<dbReference type="EC" id="3.1.4.17" evidence="5"/>
<reference evidence="5 6" key="1">
    <citation type="submission" date="2017-07" db="EMBL/GenBank/DDBJ databases">
        <title>Complete genome sequence of Actinoalloteichus hoggarensis DSM 45943, type strain of Actinoalloteichus hoggarensis.</title>
        <authorList>
            <person name="Ruckert C."/>
            <person name="Nouioui I."/>
            <person name="Willmese J."/>
            <person name="van Wezel G."/>
            <person name="Klenk H.-P."/>
            <person name="Kalinowski J."/>
            <person name="Zotchev S.B."/>
        </authorList>
    </citation>
    <scope>NUCLEOTIDE SEQUENCE [LARGE SCALE GENOMIC DNA]</scope>
    <source>
        <strain evidence="5 6">DSM 45943</strain>
    </source>
</reference>
<dbReference type="PANTHER" id="PTHR42988">
    <property type="entry name" value="PHOSPHOHYDROLASE"/>
    <property type="match status" value="1"/>
</dbReference>
<dbReference type="Gene3D" id="3.60.21.10">
    <property type="match status" value="1"/>
</dbReference>
<sequence>MVLLAHLSDLHVDETDRAARRVRRVMDHLRSLPRPVDAVLVTGDVTERGTEAEYARAAELLHAAVPVLLCPGNHDERSAFRRFLLDGRAGRATCGDTGREQAHAATETVGPINQVHRIGHSAIVLLDSTIPGSGEGVLTPETLDWLDTTLADLGRTTPVLLALHHPPVDLHHPLPDRYPLRERGALARLLIRHPEIVGVLGGHAHTAAVSTFVDRPVLLAPAVTWTLRMPWEGDDPADRTAPPALAFHILDENARLTTHFRVVP</sequence>
<dbReference type="PANTHER" id="PTHR42988:SF2">
    <property type="entry name" value="CYCLIC NUCLEOTIDE PHOSPHODIESTERASE CBUA0032-RELATED"/>
    <property type="match status" value="1"/>
</dbReference>
<name>A0A221W7B4_9PSEU</name>
<dbReference type="KEGG" id="ahg:AHOG_20740"/>
<gene>
    <name evidence="5" type="primary">cpdA</name>
    <name evidence="5" type="ORF">AHOG_20740</name>
</gene>
<keyword evidence="1" id="KW-0479">Metal-binding</keyword>
<dbReference type="GO" id="GO:0004114">
    <property type="term" value="F:3',5'-cyclic-nucleotide phosphodiesterase activity"/>
    <property type="evidence" value="ECO:0007669"/>
    <property type="project" value="UniProtKB-EC"/>
</dbReference>
<dbReference type="EMBL" id="CP022521">
    <property type="protein sequence ID" value="ASO21765.1"/>
    <property type="molecule type" value="Genomic_DNA"/>
</dbReference>